<dbReference type="PANTHER" id="PTHR43800:SF1">
    <property type="entry name" value="PEPTIDYL-LYSINE N-ACETYLTRANSFERASE YJAB"/>
    <property type="match status" value="1"/>
</dbReference>
<dbReference type="InterPro" id="IPR016181">
    <property type="entry name" value="Acyl_CoA_acyltransferase"/>
</dbReference>
<keyword evidence="5" id="KW-1185">Reference proteome</keyword>
<evidence type="ECO:0000256" key="2">
    <source>
        <dbReference type="ARBA" id="ARBA00023315"/>
    </source>
</evidence>
<protein>
    <submittedName>
        <fullName evidence="4">GNAT family N-acetyltransferase</fullName>
        <ecNumber evidence="4">2.3.1.-</ecNumber>
    </submittedName>
</protein>
<dbReference type="EC" id="2.3.1.-" evidence="4"/>
<name>A0AA42DNP8_9FIRM</name>
<evidence type="ECO:0000313" key="4">
    <source>
        <dbReference type="EMBL" id="MDA3732207.1"/>
    </source>
</evidence>
<reference evidence="4" key="1">
    <citation type="journal article" date="2023" name="Int. J. Syst. Evol. Microbiol.">
        <title>&lt;i&gt;Holtiella tumoricola&lt;/i&gt; gen. nov. sp. nov., isolated from a human clinical sample.</title>
        <authorList>
            <person name="Allen-Vercoe E."/>
            <person name="Daigneault M.C."/>
            <person name="Vancuren S.J."/>
            <person name="Cochrane K."/>
            <person name="O'Neal L.L."/>
            <person name="Sankaranarayanan K."/>
            <person name="Lawson P.A."/>
        </authorList>
    </citation>
    <scope>NUCLEOTIDE SEQUENCE</scope>
    <source>
        <strain evidence="4">CC70A</strain>
    </source>
</reference>
<evidence type="ECO:0000313" key="5">
    <source>
        <dbReference type="Proteomes" id="UP001169242"/>
    </source>
</evidence>
<comment type="caution">
    <text evidence="4">The sequence shown here is derived from an EMBL/GenBank/DDBJ whole genome shotgun (WGS) entry which is preliminary data.</text>
</comment>
<dbReference type="SUPFAM" id="SSF55729">
    <property type="entry name" value="Acyl-CoA N-acyltransferases (Nat)"/>
    <property type="match status" value="1"/>
</dbReference>
<feature type="domain" description="N-acetyltransferase" evidence="3">
    <location>
        <begin position="5"/>
        <end position="147"/>
    </location>
</feature>
<keyword evidence="2 4" id="KW-0012">Acyltransferase</keyword>
<evidence type="ECO:0000259" key="3">
    <source>
        <dbReference type="PROSITE" id="PS51186"/>
    </source>
</evidence>
<dbReference type="AlphaFoldDB" id="A0AA42DNP8"/>
<dbReference type="EMBL" id="JAQIFT010000046">
    <property type="protein sequence ID" value="MDA3732207.1"/>
    <property type="molecule type" value="Genomic_DNA"/>
</dbReference>
<dbReference type="InterPro" id="IPR000182">
    <property type="entry name" value="GNAT_dom"/>
</dbReference>
<organism evidence="4 5">
    <name type="scientific">Holtiella tumoricola</name>
    <dbReference type="NCBI Taxonomy" id="3018743"/>
    <lineage>
        <taxon>Bacteria</taxon>
        <taxon>Bacillati</taxon>
        <taxon>Bacillota</taxon>
        <taxon>Clostridia</taxon>
        <taxon>Lachnospirales</taxon>
        <taxon>Cellulosilyticaceae</taxon>
        <taxon>Holtiella</taxon>
    </lineage>
</organism>
<evidence type="ECO:0000256" key="1">
    <source>
        <dbReference type="ARBA" id="ARBA00022679"/>
    </source>
</evidence>
<sequence length="147" mass="16983">MENIEILNNITDKDMANILEVWESSVRATHLFLTEEDIVSLKPCVEEGAKFISHLAVIRNEEDAIQAFIGMHDNKIEMLFVKDTCRGKGLGKHLVNWAINTLNVKFVDVNEQNEQGLGFYKYMGFEVFDRSELDEQGNPFPILYMRR</sequence>
<dbReference type="Gene3D" id="3.40.630.30">
    <property type="match status" value="1"/>
</dbReference>
<gene>
    <name evidence="4" type="ORF">PBV87_12000</name>
</gene>
<dbReference type="Proteomes" id="UP001169242">
    <property type="component" value="Unassembled WGS sequence"/>
</dbReference>
<dbReference type="PANTHER" id="PTHR43800">
    <property type="entry name" value="PEPTIDYL-LYSINE N-ACETYLTRANSFERASE YJAB"/>
    <property type="match status" value="1"/>
</dbReference>
<dbReference type="PROSITE" id="PS51186">
    <property type="entry name" value="GNAT"/>
    <property type="match status" value="1"/>
</dbReference>
<dbReference type="CDD" id="cd04301">
    <property type="entry name" value="NAT_SF"/>
    <property type="match status" value="1"/>
</dbReference>
<accession>A0AA42DNP8</accession>
<dbReference type="RefSeq" id="WP_082238592.1">
    <property type="nucleotide sequence ID" value="NZ_JAQIFT010000046.1"/>
</dbReference>
<keyword evidence="1 4" id="KW-0808">Transferase</keyword>
<dbReference type="GO" id="GO:0016747">
    <property type="term" value="F:acyltransferase activity, transferring groups other than amino-acyl groups"/>
    <property type="evidence" value="ECO:0007669"/>
    <property type="project" value="InterPro"/>
</dbReference>
<dbReference type="Pfam" id="PF13673">
    <property type="entry name" value="Acetyltransf_10"/>
    <property type="match status" value="1"/>
</dbReference>
<proteinExistence type="predicted"/>